<proteinExistence type="predicted"/>
<name>A0A9P7DER7_9AGAM</name>
<organism evidence="1 2">
    <name type="scientific">Suillus plorans</name>
    <dbReference type="NCBI Taxonomy" id="116603"/>
    <lineage>
        <taxon>Eukaryota</taxon>
        <taxon>Fungi</taxon>
        <taxon>Dikarya</taxon>
        <taxon>Basidiomycota</taxon>
        <taxon>Agaricomycotina</taxon>
        <taxon>Agaricomycetes</taxon>
        <taxon>Agaricomycetidae</taxon>
        <taxon>Boletales</taxon>
        <taxon>Suillineae</taxon>
        <taxon>Suillaceae</taxon>
        <taxon>Suillus</taxon>
    </lineage>
</organism>
<sequence length="87" mass="10106">MDVSNDDDNNNTLFDTGDSLGKALALIEQIRKSPQARAFFCKACKEENIPELELLQWIRTRWASLYKCLDRMLLLRQAINRFTNLAE</sequence>
<reference evidence="1" key="1">
    <citation type="journal article" date="2020" name="New Phytol.">
        <title>Comparative genomics reveals dynamic genome evolution in host specialist ectomycorrhizal fungi.</title>
        <authorList>
            <person name="Lofgren L.A."/>
            <person name="Nguyen N.H."/>
            <person name="Vilgalys R."/>
            <person name="Ruytinx J."/>
            <person name="Liao H.L."/>
            <person name="Branco S."/>
            <person name="Kuo A."/>
            <person name="LaButti K."/>
            <person name="Lipzen A."/>
            <person name="Andreopoulos W."/>
            <person name="Pangilinan J."/>
            <person name="Riley R."/>
            <person name="Hundley H."/>
            <person name="Na H."/>
            <person name="Barry K."/>
            <person name="Grigoriev I.V."/>
            <person name="Stajich J.E."/>
            <person name="Kennedy P.G."/>
        </authorList>
    </citation>
    <scope>NUCLEOTIDE SEQUENCE</scope>
    <source>
        <strain evidence="1">S12</strain>
    </source>
</reference>
<gene>
    <name evidence="1" type="ORF">HD556DRAFT_1446530</name>
</gene>
<dbReference type="EMBL" id="JABBWE010000054">
    <property type="protein sequence ID" value="KAG1789960.1"/>
    <property type="molecule type" value="Genomic_DNA"/>
</dbReference>
<keyword evidence="2" id="KW-1185">Reference proteome</keyword>
<protein>
    <submittedName>
        <fullName evidence="1">Uncharacterized protein</fullName>
    </submittedName>
</protein>
<dbReference type="Proteomes" id="UP000719766">
    <property type="component" value="Unassembled WGS sequence"/>
</dbReference>
<evidence type="ECO:0000313" key="2">
    <source>
        <dbReference type="Proteomes" id="UP000719766"/>
    </source>
</evidence>
<evidence type="ECO:0000313" key="1">
    <source>
        <dbReference type="EMBL" id="KAG1789960.1"/>
    </source>
</evidence>
<accession>A0A9P7DER7</accession>
<dbReference type="OrthoDB" id="2682319at2759"/>
<dbReference type="GeneID" id="64600876"/>
<comment type="caution">
    <text evidence="1">The sequence shown here is derived from an EMBL/GenBank/DDBJ whole genome shotgun (WGS) entry which is preliminary data.</text>
</comment>
<dbReference type="RefSeq" id="XP_041156966.1">
    <property type="nucleotide sequence ID" value="XM_041307112.1"/>
</dbReference>
<dbReference type="AlphaFoldDB" id="A0A9P7DER7"/>